<evidence type="ECO:0000256" key="4">
    <source>
        <dbReference type="ARBA" id="ARBA00023136"/>
    </source>
</evidence>
<keyword evidence="6 7" id="KW-0961">Cell wall biogenesis/degradation</keyword>
<dbReference type="GO" id="GO:0005886">
    <property type="term" value="C:plasma membrane"/>
    <property type="evidence" value="ECO:0007669"/>
    <property type="project" value="UniProtKB-SubCell"/>
</dbReference>
<evidence type="ECO:0000256" key="6">
    <source>
        <dbReference type="ARBA" id="ARBA00023316"/>
    </source>
</evidence>
<dbReference type="Proteomes" id="UP000028700">
    <property type="component" value="Unassembled WGS sequence"/>
</dbReference>
<feature type="site" description="Important for catalytic activity" evidence="7">
    <location>
        <position position="260"/>
    </location>
</feature>
<dbReference type="AlphaFoldDB" id="A0A081BFZ9"/>
<dbReference type="GO" id="GO:0008932">
    <property type="term" value="F:lytic endotransglycosylase activity"/>
    <property type="evidence" value="ECO:0007669"/>
    <property type="project" value="UniProtKB-UniRule"/>
</dbReference>
<dbReference type="HAMAP" id="MF_02065">
    <property type="entry name" value="MltG"/>
    <property type="match status" value="1"/>
</dbReference>
<dbReference type="InterPro" id="IPR003770">
    <property type="entry name" value="MLTG-like"/>
</dbReference>
<comment type="catalytic activity">
    <reaction evidence="7">
        <text>a peptidoglycan chain = a peptidoglycan chain with N-acetyl-1,6-anhydromuramyl-[peptide] at the reducing end + a peptidoglycan chain with N-acetylglucosamine at the non-reducing end.</text>
        <dbReference type="EC" id="4.2.2.29"/>
    </reaction>
</comment>
<dbReference type="PANTHER" id="PTHR30518">
    <property type="entry name" value="ENDOLYTIC MUREIN TRANSGLYCOSYLASE"/>
    <property type="match status" value="1"/>
</dbReference>
<evidence type="ECO:0000256" key="2">
    <source>
        <dbReference type="ARBA" id="ARBA00022692"/>
    </source>
</evidence>
<dbReference type="GO" id="GO:0009252">
    <property type="term" value="P:peptidoglycan biosynthetic process"/>
    <property type="evidence" value="ECO:0007669"/>
    <property type="project" value="UniProtKB-UniRule"/>
</dbReference>
<dbReference type="CDD" id="cd08010">
    <property type="entry name" value="MltG_like"/>
    <property type="match status" value="1"/>
</dbReference>
<comment type="caution">
    <text evidence="8">The sequence shown here is derived from an EMBL/GenBank/DDBJ whole genome shotgun (WGS) entry which is preliminary data.</text>
</comment>
<comment type="function">
    <text evidence="7">Functions as a peptidoglycan terminase that cleaves nascent peptidoglycan strands endolytically to terminate their elongation.</text>
</comment>
<evidence type="ECO:0000256" key="3">
    <source>
        <dbReference type="ARBA" id="ARBA00022989"/>
    </source>
</evidence>
<keyword evidence="2 7" id="KW-0812">Transmembrane</keyword>
<dbReference type="NCBIfam" id="TIGR00247">
    <property type="entry name" value="endolytic transglycosylase MltG"/>
    <property type="match status" value="1"/>
</dbReference>
<dbReference type="eggNOG" id="COG1559">
    <property type="taxonomic scope" value="Bacteria"/>
</dbReference>
<dbReference type="EMBL" id="BBJM01000001">
    <property type="protein sequence ID" value="GAK46967.1"/>
    <property type="molecule type" value="Genomic_DNA"/>
</dbReference>
<proteinExistence type="inferred from homology"/>
<reference evidence="8" key="1">
    <citation type="journal article" date="2014" name="Genome Announc.">
        <title>Draft Genome Sequence of Lactobacillus oryzae Strain SG293T.</title>
        <authorList>
            <person name="Tanizawa Y."/>
            <person name="Fujisawa T."/>
            <person name="Mochizuki T."/>
            <person name="Kaminuma E."/>
            <person name="Nakamura Y."/>
            <person name="Tohno M."/>
        </authorList>
    </citation>
    <scope>NUCLEOTIDE SEQUENCE [LARGE SCALE GENOMIC DNA]</scope>
    <source>
        <strain evidence="8">SG293</strain>
    </source>
</reference>
<keyword evidence="9" id="KW-1185">Reference proteome</keyword>
<feature type="transmembrane region" description="Helical" evidence="7">
    <location>
        <begin position="26"/>
        <end position="49"/>
    </location>
</feature>
<comment type="subcellular location">
    <subcellularLocation>
        <location evidence="7">Cell membrane</location>
        <topology evidence="7">Single-pass membrane protein</topology>
    </subcellularLocation>
</comment>
<dbReference type="Pfam" id="PF02618">
    <property type="entry name" value="YceG"/>
    <property type="match status" value="1"/>
</dbReference>
<organism evidence="8 9">
    <name type="scientific">Secundilactobacillus oryzae JCM 18671</name>
    <dbReference type="NCBI Taxonomy" id="1291743"/>
    <lineage>
        <taxon>Bacteria</taxon>
        <taxon>Bacillati</taxon>
        <taxon>Bacillota</taxon>
        <taxon>Bacilli</taxon>
        <taxon>Lactobacillales</taxon>
        <taxon>Lactobacillaceae</taxon>
        <taxon>Secundilactobacillus</taxon>
    </lineage>
</organism>
<keyword evidence="5 7" id="KW-0456">Lyase</keyword>
<sequence length="379" mass="42266">MDNNQTPNPKMNPNKKAQGSKFGKRIIFGVVSVLILLLIAMGLLGYHYVQTSLKPLDATSKKVVEVHIPMGASNKKIASILQDKGVVKSGTVFNYYVQSHNYSDFRAGYYELKPSMTLSQIAKNLQKGGASVSEKNQYGKVLVREGDGISQIADMVAARTKYSRQDFLNLMKDEVFVKEVATEYPTLLKSAMAAKNVRYRLEGYLAPATYDVGKKDSLKSLVKQMVSQTNQVLKPYFAKIKKEDMSIQELMTLASLTENEGGSGSARRQIAGVFLNRLDVDMPIESDISVLYALNTHKKVVTNKDLKTKSPYNLYLHTGYGPGPFSSPSLDSIKAVLNPLDRSKNYLYFVANTKTGKIYFSSTYDQHLKYVKKLEKVNS</sequence>
<comment type="similarity">
    <text evidence="7">Belongs to the transglycosylase MltG family.</text>
</comment>
<keyword evidence="1 7" id="KW-1003">Cell membrane</keyword>
<gene>
    <name evidence="7" type="primary">mltG</name>
    <name evidence="8" type="ORF">LOSG293_010660</name>
</gene>
<evidence type="ECO:0000256" key="5">
    <source>
        <dbReference type="ARBA" id="ARBA00023239"/>
    </source>
</evidence>
<keyword evidence="3 7" id="KW-1133">Transmembrane helix</keyword>
<evidence type="ECO:0000313" key="9">
    <source>
        <dbReference type="Proteomes" id="UP000028700"/>
    </source>
</evidence>
<dbReference type="EC" id="4.2.2.29" evidence="7"/>
<dbReference type="Gene3D" id="3.30.1490.480">
    <property type="entry name" value="Endolytic murein transglycosylase"/>
    <property type="match status" value="1"/>
</dbReference>
<evidence type="ECO:0000313" key="8">
    <source>
        <dbReference type="EMBL" id="GAK46967.1"/>
    </source>
</evidence>
<accession>A0A081BFZ9</accession>
<name>A0A081BFZ9_9LACO</name>
<keyword evidence="4 7" id="KW-0472">Membrane</keyword>
<evidence type="ECO:0000256" key="7">
    <source>
        <dbReference type="HAMAP-Rule" id="MF_02065"/>
    </source>
</evidence>
<dbReference type="PANTHER" id="PTHR30518:SF2">
    <property type="entry name" value="ENDOLYTIC MUREIN TRANSGLYCOSYLASE"/>
    <property type="match status" value="1"/>
</dbReference>
<dbReference type="STRING" id="1291743.LOSG293_010660"/>
<protein>
    <recommendedName>
        <fullName evidence="7">Endolytic murein transglycosylase</fullName>
        <ecNumber evidence="7">4.2.2.29</ecNumber>
    </recommendedName>
    <alternativeName>
        <fullName evidence="7">Peptidoglycan lytic transglycosylase</fullName>
    </alternativeName>
    <alternativeName>
        <fullName evidence="7">Peptidoglycan polymerization terminase</fullName>
    </alternativeName>
</protein>
<dbReference type="GO" id="GO:0071555">
    <property type="term" value="P:cell wall organization"/>
    <property type="evidence" value="ECO:0007669"/>
    <property type="project" value="UniProtKB-KW"/>
</dbReference>
<dbReference type="Gene3D" id="3.30.160.60">
    <property type="entry name" value="Classic Zinc Finger"/>
    <property type="match status" value="1"/>
</dbReference>
<evidence type="ECO:0000256" key="1">
    <source>
        <dbReference type="ARBA" id="ARBA00022475"/>
    </source>
</evidence>